<feature type="compositionally biased region" description="Polar residues" evidence="1">
    <location>
        <begin position="398"/>
        <end position="407"/>
    </location>
</feature>
<feature type="region of interest" description="Disordered" evidence="1">
    <location>
        <begin position="362"/>
        <end position="475"/>
    </location>
</feature>
<feature type="compositionally biased region" description="Polar residues" evidence="1">
    <location>
        <begin position="321"/>
        <end position="336"/>
    </location>
</feature>
<dbReference type="Proteomes" id="UP001552299">
    <property type="component" value="Unassembled WGS sequence"/>
</dbReference>
<keyword evidence="3" id="KW-1185">Reference proteome</keyword>
<feature type="region of interest" description="Disordered" evidence="1">
    <location>
        <begin position="234"/>
        <end position="257"/>
    </location>
</feature>
<evidence type="ECO:0000313" key="2">
    <source>
        <dbReference type="EMBL" id="KAL0929214.1"/>
    </source>
</evidence>
<name>A0ABD0VVA4_DENTH</name>
<feature type="compositionally biased region" description="Low complexity" evidence="1">
    <location>
        <begin position="286"/>
        <end position="300"/>
    </location>
</feature>
<proteinExistence type="predicted"/>
<dbReference type="InterPro" id="IPR021916">
    <property type="entry name" value="DUF3527"/>
</dbReference>
<dbReference type="Pfam" id="PF12043">
    <property type="entry name" value="DUF3527"/>
    <property type="match status" value="2"/>
</dbReference>
<feature type="compositionally biased region" description="Basic and acidic residues" evidence="1">
    <location>
        <begin position="234"/>
        <end position="243"/>
    </location>
</feature>
<reference evidence="2 3" key="1">
    <citation type="journal article" date="2024" name="Plant Biotechnol. J.">
        <title>Dendrobium thyrsiflorum genome and its molecular insights into genes involved in important horticultural traits.</title>
        <authorList>
            <person name="Chen B."/>
            <person name="Wang J.Y."/>
            <person name="Zheng P.J."/>
            <person name="Li K.L."/>
            <person name="Liang Y.M."/>
            <person name="Chen X.F."/>
            <person name="Zhang C."/>
            <person name="Zhao X."/>
            <person name="He X."/>
            <person name="Zhang G.Q."/>
            <person name="Liu Z.J."/>
            <person name="Xu Q."/>
        </authorList>
    </citation>
    <scope>NUCLEOTIDE SEQUENCE [LARGE SCALE GENOMIC DNA]</scope>
    <source>
        <strain evidence="2">GZMU011</strain>
    </source>
</reference>
<dbReference type="AlphaFoldDB" id="A0ABD0VVA4"/>
<feature type="compositionally biased region" description="Basic and acidic residues" evidence="1">
    <location>
        <begin position="174"/>
        <end position="189"/>
    </location>
</feature>
<dbReference type="EMBL" id="JANQDX010000001">
    <property type="protein sequence ID" value="KAL0929214.1"/>
    <property type="molecule type" value="Genomic_DNA"/>
</dbReference>
<feature type="region of interest" description="Disordered" evidence="1">
    <location>
        <begin position="126"/>
        <end position="189"/>
    </location>
</feature>
<feature type="compositionally biased region" description="Low complexity" evidence="1">
    <location>
        <begin position="457"/>
        <end position="466"/>
    </location>
</feature>
<feature type="compositionally biased region" description="Low complexity" evidence="1">
    <location>
        <begin position="136"/>
        <end position="150"/>
    </location>
</feature>
<comment type="caution">
    <text evidence="2">The sequence shown here is derived from an EMBL/GenBank/DDBJ whole genome shotgun (WGS) entry which is preliminary data.</text>
</comment>
<evidence type="ECO:0000313" key="3">
    <source>
        <dbReference type="Proteomes" id="UP001552299"/>
    </source>
</evidence>
<organism evidence="2 3">
    <name type="scientific">Dendrobium thyrsiflorum</name>
    <name type="common">Pinecone-like raceme dendrobium</name>
    <name type="synonym">Orchid</name>
    <dbReference type="NCBI Taxonomy" id="117978"/>
    <lineage>
        <taxon>Eukaryota</taxon>
        <taxon>Viridiplantae</taxon>
        <taxon>Streptophyta</taxon>
        <taxon>Embryophyta</taxon>
        <taxon>Tracheophyta</taxon>
        <taxon>Spermatophyta</taxon>
        <taxon>Magnoliopsida</taxon>
        <taxon>Liliopsida</taxon>
        <taxon>Asparagales</taxon>
        <taxon>Orchidaceae</taxon>
        <taxon>Epidendroideae</taxon>
        <taxon>Malaxideae</taxon>
        <taxon>Dendrobiinae</taxon>
        <taxon>Dendrobium</taxon>
    </lineage>
</organism>
<sequence>MGSAHEEVAIRHYVAPVIMSSEQNQPFNLGENTSKPKVQEWLEMHSEDAGCDKIEHSLPSIHRQPCPNRKASEAEEMVKYMSSIPSYLQRDEKGLYNIQEKVLNVGVLDWRRLQKWTDHEKQLVANKMNNDSPPGSNLSTFYSSPFSSRSNANPTLERKQSSTFSATSSLASSAEKDQRNVRGKDSSKNIIKSRDAADIIGSLPSASQGSGNFALLRSNESTKAARLDELEKLQIRNEQDGSRSHLNQDGGRPKHRRKHLEEIIARSILSFDAALLDQENLRRMNSSSLSGNLSLPPRSSAPYSNTHREEPRDACIPPSPNCSRSSTNNTIIGANKNSSFEKGRELLPIVLPRVDLKGISGSPLKSIVHNPPNDAVSRSSSTGRRSPMRLFFDHPRKSASSVGSISDNPDVAGARSNNRGRRSSVKQILLDPDASVSRSNSRGRRSPLRQMLESPRKSSSTSVNSSQQPQESCGVVDPIHSSLTMTRQALLKLCWKNGLPLLMFSSSDDSILVAMMHKRGNPDMNICDCVYEIHTAMAVEVKKKNGAWLSQGTKNKKSEFSCKFVAELIVSSSERVSFDLTHRSFIRELVLLGDELVPSLSSNQNRDDATNSSSRTELAAIVVESSHQKSGSPRCGNLCSPCIVAILPSGVHGFSNTREPSKLIEKWESGGACDCGGWDEGCELTILTNNTKQMNNVIVQDCGDIIDHGNSGFDLFTEGDARKGKPSFSMVSFKEGMFTVEFKASIPLLQAFAISIAMLHDRNYLISMDNFEDLSFDSYPVISS</sequence>
<gene>
    <name evidence="2" type="ORF">M5K25_001158</name>
</gene>
<dbReference type="PANTHER" id="PTHR31390:SF12">
    <property type="entry name" value="PUTATIVE (DUF3527)-RELATED"/>
    <property type="match status" value="1"/>
</dbReference>
<evidence type="ECO:0000256" key="1">
    <source>
        <dbReference type="SAM" id="MobiDB-lite"/>
    </source>
</evidence>
<feature type="compositionally biased region" description="Low complexity" evidence="1">
    <location>
        <begin position="161"/>
        <end position="173"/>
    </location>
</feature>
<protein>
    <submittedName>
        <fullName evidence="2">Uncharacterized protein</fullName>
    </submittedName>
</protein>
<dbReference type="PANTHER" id="PTHR31390">
    <property type="entry name" value="EXPRESSED PROTEIN"/>
    <property type="match status" value="1"/>
</dbReference>
<feature type="region of interest" description="Disordered" evidence="1">
    <location>
        <begin position="286"/>
        <end position="336"/>
    </location>
</feature>
<accession>A0ABD0VVA4</accession>